<sequence length="143" mass="15569">MQSWEPGLSGLKISIRGLGTVNCKEHTTEAGLSQLGAALEASMNFVDAAEMCAVPSRVDTHRLEELYIGSWFPEDGIGLMDSLFVRSPAFRRGRRHRRAATAAQHRKRAGKSCMEAIDLAAHGTRRHGPVLASSCKMTPPLDP</sequence>
<evidence type="ECO:0000313" key="2">
    <source>
        <dbReference type="Proteomes" id="UP000027180"/>
    </source>
</evidence>
<evidence type="ECO:0000313" key="1">
    <source>
        <dbReference type="EMBL" id="AIC29901.1"/>
    </source>
</evidence>
<keyword evidence="1" id="KW-0614">Plasmid</keyword>
<proteinExistence type="predicted"/>
<dbReference type="RefSeq" id="WP_010058329.1">
    <property type="nucleotide sequence ID" value="NZ_CP006988.1"/>
</dbReference>
<dbReference type="Proteomes" id="UP000027180">
    <property type="component" value="Plasmid pRetIE4771b"/>
</dbReference>
<organism evidence="1 2">
    <name type="scientific">Rhizobium etli bv. mimosae str. IE4771</name>
    <dbReference type="NCBI Taxonomy" id="1432050"/>
    <lineage>
        <taxon>Bacteria</taxon>
        <taxon>Pseudomonadati</taxon>
        <taxon>Pseudomonadota</taxon>
        <taxon>Alphaproteobacteria</taxon>
        <taxon>Hyphomicrobiales</taxon>
        <taxon>Rhizobiaceae</taxon>
        <taxon>Rhizobium/Agrobacterium group</taxon>
        <taxon>Rhizobium</taxon>
    </lineage>
</organism>
<dbReference type="SUPFAM" id="SSF51430">
    <property type="entry name" value="NAD(P)-linked oxidoreductase"/>
    <property type="match status" value="1"/>
</dbReference>
<dbReference type="OrthoDB" id="9768793at2"/>
<gene>
    <name evidence="1" type="ORF">IE4771_PB00170</name>
</gene>
<protein>
    <submittedName>
        <fullName evidence="1">Aldo/keto reductase protein</fullName>
    </submittedName>
</protein>
<dbReference type="AlphaFoldDB" id="A0A060IDW6"/>
<dbReference type="Gene3D" id="3.20.20.100">
    <property type="entry name" value="NADP-dependent oxidoreductase domain"/>
    <property type="match status" value="1"/>
</dbReference>
<dbReference type="HOGENOM" id="CLU_1804634_0_0_5"/>
<geneLocation type="plasmid" evidence="1 2">
    <name>pRetIE4771b</name>
</geneLocation>
<name>A0A060IDW6_RHIET</name>
<accession>A0A060IDW6</accession>
<dbReference type="EMBL" id="CP006988">
    <property type="protein sequence ID" value="AIC29901.1"/>
    <property type="molecule type" value="Genomic_DNA"/>
</dbReference>
<dbReference type="KEGG" id="rei:IE4771_PB00170"/>
<dbReference type="InterPro" id="IPR036812">
    <property type="entry name" value="NAD(P)_OxRdtase_dom_sf"/>
</dbReference>
<reference evidence="1 2" key="1">
    <citation type="submission" date="2013-12" db="EMBL/GenBank/DDBJ databases">
        <title>Complete genome sequence of Rhizobium etli bv. mimosae IE4771.</title>
        <authorList>
            <person name="Bustos P."/>
            <person name="Santamaria R.I."/>
            <person name="Lozano L."/>
            <person name="Ormeno-Orrillo E."/>
            <person name="Rogel M.A."/>
            <person name="Romero D."/>
            <person name="Cevallos M.A."/>
            <person name="Martinez-Romero E."/>
            <person name="Gonzalez V."/>
        </authorList>
    </citation>
    <scope>NUCLEOTIDE SEQUENCE [LARGE SCALE GENOMIC DNA]</scope>
    <source>
        <strain evidence="1 2">IE4771</strain>
        <plasmid evidence="2">Plasmid pRetIE4771b</plasmid>
    </source>
</reference>